<keyword evidence="1 2" id="KW-0949">S-adenosyl-L-methionine</keyword>
<dbReference type="Gene3D" id="3.40.50.150">
    <property type="entry name" value="Vaccinia Virus protein VP39"/>
    <property type="match status" value="2"/>
</dbReference>
<organism evidence="4">
    <name type="scientific">Auxenochlorella protothecoides</name>
    <name type="common">Green microalga</name>
    <name type="synonym">Chlorella protothecoides</name>
    <dbReference type="NCBI Taxonomy" id="3075"/>
    <lineage>
        <taxon>Eukaryota</taxon>
        <taxon>Viridiplantae</taxon>
        <taxon>Chlorophyta</taxon>
        <taxon>core chlorophytes</taxon>
        <taxon>Trebouxiophyceae</taxon>
        <taxon>Chlorellales</taxon>
        <taxon>Chlorellaceae</taxon>
        <taxon>Auxenochlorella</taxon>
    </lineage>
</organism>
<dbReference type="PANTHER" id="PTHR11006:SF4">
    <property type="entry name" value="PROTEIN ARGININE N-METHYLTRANSFERASE 7"/>
    <property type="match status" value="1"/>
</dbReference>
<dbReference type="SUPFAM" id="SSF48452">
    <property type="entry name" value="TPR-like"/>
    <property type="match status" value="1"/>
</dbReference>
<dbReference type="PANTHER" id="PTHR11006">
    <property type="entry name" value="PROTEIN ARGININE N-METHYLTRANSFERASE"/>
    <property type="match status" value="1"/>
</dbReference>
<feature type="compositionally biased region" description="Low complexity" evidence="3">
    <location>
        <begin position="893"/>
        <end position="902"/>
    </location>
</feature>
<dbReference type="SUPFAM" id="SSF53335">
    <property type="entry name" value="S-adenosyl-L-methionine-dependent methyltransferases"/>
    <property type="match status" value="2"/>
</dbReference>
<keyword evidence="2" id="KW-0808">Transferase</keyword>
<dbReference type="EMBL" id="GDKF01002590">
    <property type="protein sequence ID" value="JAT76032.1"/>
    <property type="molecule type" value="Transcribed_RNA"/>
</dbReference>
<dbReference type="InterPro" id="IPR025799">
    <property type="entry name" value="Arg_MeTrfase"/>
</dbReference>
<dbReference type="PROSITE" id="PS51678">
    <property type="entry name" value="SAM_MT_PRMT"/>
    <property type="match status" value="1"/>
</dbReference>
<evidence type="ECO:0000256" key="1">
    <source>
        <dbReference type="ARBA" id="ARBA00022691"/>
    </source>
</evidence>
<evidence type="ECO:0000256" key="2">
    <source>
        <dbReference type="PROSITE-ProRule" id="PRU01015"/>
    </source>
</evidence>
<name>A0A1D2AA15_AUXPR</name>
<dbReference type="Gene3D" id="2.70.160.11">
    <property type="entry name" value="Hnrnp arginine n-methyltransferase1"/>
    <property type="match status" value="2"/>
</dbReference>
<gene>
    <name evidence="4" type="ORF">g.22571</name>
</gene>
<dbReference type="Pfam" id="PF06325">
    <property type="entry name" value="PrmA"/>
    <property type="match status" value="1"/>
</dbReference>
<dbReference type="GO" id="GO:0032259">
    <property type="term" value="P:methylation"/>
    <property type="evidence" value="ECO:0007669"/>
    <property type="project" value="UniProtKB-KW"/>
</dbReference>
<reference evidence="4" key="1">
    <citation type="submission" date="2015-08" db="EMBL/GenBank/DDBJ databases">
        <authorList>
            <person name="Babu N.S."/>
            <person name="Beckwith C.J."/>
            <person name="Beseler K.G."/>
            <person name="Brison A."/>
            <person name="Carone J.V."/>
            <person name="Caskin T.P."/>
            <person name="Diamond M."/>
            <person name="Durham M.E."/>
            <person name="Foxe J.M."/>
            <person name="Go M."/>
            <person name="Henderson B.A."/>
            <person name="Jones I.B."/>
            <person name="McGettigan J.A."/>
            <person name="Micheletti S.J."/>
            <person name="Nasrallah M.E."/>
            <person name="Ortiz D."/>
            <person name="Piller C.R."/>
            <person name="Privatt S.R."/>
            <person name="Schneider S.L."/>
            <person name="Sharp S."/>
            <person name="Smith T.C."/>
            <person name="Stanton J.D."/>
            <person name="Ullery H.E."/>
            <person name="Wilson R.J."/>
            <person name="Serrano M.G."/>
            <person name="Buck G."/>
            <person name="Lee V."/>
            <person name="Wang Y."/>
            <person name="Carvalho R."/>
            <person name="Voegtly L."/>
            <person name="Shi R."/>
            <person name="Duckworth R."/>
            <person name="Johnson A."/>
            <person name="Loviza R."/>
            <person name="Walstead R."/>
            <person name="Shah Z."/>
            <person name="Kiflezghi M."/>
            <person name="Wade K."/>
            <person name="Ball S.L."/>
            <person name="Bradley K.W."/>
            <person name="Asai D.J."/>
            <person name="Bowman C.A."/>
            <person name="Russell D.A."/>
            <person name="Pope W.H."/>
            <person name="Jacobs-Sera D."/>
            <person name="Hendrix R.W."/>
            <person name="Hatfull G.F."/>
        </authorList>
    </citation>
    <scope>NUCLEOTIDE SEQUENCE</scope>
</reference>
<dbReference type="InterPro" id="IPR011990">
    <property type="entry name" value="TPR-like_helical_dom_sf"/>
</dbReference>
<keyword evidence="2" id="KW-0489">Methyltransferase</keyword>
<feature type="region of interest" description="Disordered" evidence="3">
    <location>
        <begin position="823"/>
        <end position="863"/>
    </location>
</feature>
<evidence type="ECO:0000256" key="3">
    <source>
        <dbReference type="SAM" id="MobiDB-lite"/>
    </source>
</evidence>
<dbReference type="InterPro" id="IPR029063">
    <property type="entry name" value="SAM-dependent_MTases_sf"/>
</dbReference>
<dbReference type="GO" id="GO:0042054">
    <property type="term" value="F:histone methyltransferase activity"/>
    <property type="evidence" value="ECO:0007669"/>
    <property type="project" value="TreeGrafter"/>
</dbReference>
<evidence type="ECO:0000313" key="4">
    <source>
        <dbReference type="EMBL" id="JAT76032.1"/>
    </source>
</evidence>
<evidence type="ECO:0008006" key="5">
    <source>
        <dbReference type="Google" id="ProtNLM"/>
    </source>
</evidence>
<dbReference type="GO" id="GO:0016274">
    <property type="term" value="F:protein-arginine N-methyltransferase activity"/>
    <property type="evidence" value="ECO:0007669"/>
    <property type="project" value="InterPro"/>
</dbReference>
<protein>
    <recommendedName>
        <fullName evidence="5">Protein arginine N-methyltransferase 7</fullName>
    </recommendedName>
</protein>
<feature type="region of interest" description="Disordered" evidence="3">
    <location>
        <begin position="882"/>
        <end position="926"/>
    </location>
</feature>
<sequence length="1075" mass="115878">MGVQIPSNMPHPEHSRDVAVKAESGWAGDGEPTFENEEQELVRRAILAAQAQAAADPLIMSLKLQDINSRAAAARKAGDTPRALGIWLALFAKARAGNLTHPEMHTVHGNASGAALDLELWDLALEHARRGRSLAEASLRRNGKASDAYIRSFAREGRALLGLGRSREAVTAFEAGLRADPLDPGLRAGLQSAQQRLAEEALAGGGQVLKALTYPEPKQRIAYHPASAPLHRIKTDDMLPLRLLTPFQAENDHAIKDTVNYVTVQTDIRMPRRHIKLLEDSYCLSRLQAGVRSAVEAISAGGERDVRVIDLAAGAGVLAATALAAGARHVTAVERWLYLALTAKEILDANGFHEDRVRVVYKRPTDLQLVKDVPVCANLILAPLLLDEGLLSSGLIPSVQHVLSTLATADALVLPASATVWVQAVEVATGRVAGLNMQAADARRWAPAYLAEGRRGEAGAAVRALSRPREAWHFDLAAPPTHTAAQTLDLEFEGPGRWNAVRFWFDLRLHGDATLSTGPDAAAAGLRCLGPGLQYLQGAIEVLQGDTHPLLATHNTVRMRFDVEDAAYAATARRDAAFPPRHLAMLADGGKYEAYARALRRAAARLAARDGEVHALDAGTGAGALAILAAKVGATSVVAVDLHEPLADLARQTVAANCVSDRVSVVHRDIACLQRGRDVRALGVNLVVADLFDAGLLGDGVQYLLDMARKRVMQPGAITVPAAATVYCIGIEACIASAGGFDVSLINKYRWDDAPQNIRLSDFPHRVLTRPAKAAEFFFDGEKRGRVRDTMLKLEVVAPGNMNAIVYWFDLHLDDVETLSNAPPGVLDKAGSESVQPTEPRSGEDQPPSDFEPAPTFQGRRPGWIYGTAKMGTGYYRERDSVATTEERDDGGAASSSQAADPAESRACAEAAPKDAAADPEASAAEPPHYWGQAMQTLDFCVAVRPGKTVSVVVRREPSRLNFALRQGVGEEVARPPWKEQWGGGASVENPHVQRVHYCELLVRDFLMRVKSRRFPPIEEDMRMVLAHCGSLILDTAALQQVYHELVVLEKINQTPEFSPGATLEAITRPALELG</sequence>
<dbReference type="AlphaFoldDB" id="A0A1D2AA15"/>
<proteinExistence type="predicted"/>
<dbReference type="Gene3D" id="1.25.40.10">
    <property type="entry name" value="Tetratricopeptide repeat domain"/>
    <property type="match status" value="1"/>
</dbReference>
<accession>A0A1D2AA15</accession>